<dbReference type="EMBL" id="JAELVF020000001">
    <property type="protein sequence ID" value="MBU7599840.1"/>
    <property type="molecule type" value="Genomic_DNA"/>
</dbReference>
<reference evidence="2" key="1">
    <citation type="submission" date="2021-06" db="EMBL/GenBank/DDBJ databases">
        <title>Sequencing of actinobacteria type strains.</title>
        <authorList>
            <person name="Nguyen G.-S."/>
            <person name="Wentzel A."/>
        </authorList>
    </citation>
    <scope>NUCLEOTIDE SEQUENCE</scope>
    <source>
        <strain evidence="2">P38-E01</strain>
    </source>
</reference>
<accession>A0A949N3A9</accession>
<keyword evidence="3" id="KW-1185">Reference proteome</keyword>
<proteinExistence type="predicted"/>
<organism evidence="2 3">
    <name type="scientific">Streptomyces tardus</name>
    <dbReference type="NCBI Taxonomy" id="2780544"/>
    <lineage>
        <taxon>Bacteria</taxon>
        <taxon>Bacillati</taxon>
        <taxon>Actinomycetota</taxon>
        <taxon>Actinomycetes</taxon>
        <taxon>Kitasatosporales</taxon>
        <taxon>Streptomycetaceae</taxon>
        <taxon>Streptomyces</taxon>
    </lineage>
</organism>
<evidence type="ECO:0000256" key="1">
    <source>
        <dbReference type="SAM" id="MobiDB-lite"/>
    </source>
</evidence>
<feature type="region of interest" description="Disordered" evidence="1">
    <location>
        <begin position="399"/>
        <end position="418"/>
    </location>
</feature>
<dbReference type="PANTHER" id="PTHR38663">
    <property type="match status" value="1"/>
</dbReference>
<comment type="caution">
    <text evidence="2">The sequence shown here is derived from an EMBL/GenBank/DDBJ whole genome shotgun (WGS) entry which is preliminary data.</text>
</comment>
<evidence type="ECO:0000313" key="2">
    <source>
        <dbReference type="EMBL" id="MBU7599840.1"/>
    </source>
</evidence>
<dbReference type="Proteomes" id="UP000694501">
    <property type="component" value="Unassembled WGS sequence"/>
</dbReference>
<dbReference type="Pfam" id="PF13738">
    <property type="entry name" value="Pyr_redox_3"/>
    <property type="match status" value="1"/>
</dbReference>
<sequence length="418" mass="45369">MHDLLVVGAGPYGLSIAAHAASAGLRVRIFGRPMAAWRDHMPRGMYLKSEPWSSNLSDPAAVHTLAAYCADRGVAAGHGEPLPIDTFTRYGLWFAQQAVPPVEERTVTSVRPYLDHYQARTDDGEVIYTRTVALAVGVLPFAHLPEEVRELPAQYVSHSSDLRDPAAFRDLDVTVLGAGQAALETATLLAEEGARPRVVARSAGLAWNTAPQPLKRPLLRRLRDPHCGLGTGWPSWVWSEAPWAVRALPAAARLRIADRALGPAGAWWLRERCEDCVPVRLGRTLRSAALRGRRVGLELRTADGGRERIETDHVVAATGFVPDLDRLALLNPATRAALRKLGASRAPKLGAGFESSLPGLYFAGLLAAPAFGPAMRFVHGATFTAERLVRDVRRHLAGPRAARLPRPAEPAKPLARQR</sequence>
<dbReference type="AlphaFoldDB" id="A0A949N3A9"/>
<dbReference type="PANTHER" id="PTHR38663:SF1">
    <property type="entry name" value="L-ORNITHINE N(5)-MONOOXYGENASE"/>
    <property type="match status" value="1"/>
</dbReference>
<gene>
    <name evidence="2" type="ORF">JGS22_019965</name>
</gene>
<name>A0A949N3A9_9ACTN</name>
<protein>
    <submittedName>
        <fullName evidence="2">NAD(P)-binding domain-containing protein</fullName>
    </submittedName>
</protein>
<evidence type="ECO:0000313" key="3">
    <source>
        <dbReference type="Proteomes" id="UP000694501"/>
    </source>
</evidence>